<dbReference type="OrthoDB" id="5412936at2759"/>
<proteinExistence type="predicted"/>
<feature type="region of interest" description="Disordered" evidence="1">
    <location>
        <begin position="1"/>
        <end position="21"/>
    </location>
</feature>
<feature type="transmembrane region" description="Helical" evidence="2">
    <location>
        <begin position="309"/>
        <end position="328"/>
    </location>
</feature>
<sequence>MATPQSSHQSPRSSQTWISNSAASTSTSRMNDLPLQLSPAQVEAQQILKHLLSKLSEPESRYYEKYGRWAERHARLDDFCLRCVRPQVWAYLNGRWSLDASLKTIAGDLRSDARAIYLNGVLGLDKRVRIYIGQASSLRPRIAQHLNFRFRRDNPSLHYHALQSSVYNAIGVLAVLPGPGMGNHTLPGMDDPGLLLNVLEMWMCLVFRSLPVATLKEWIPVGVSSGRREGKEGEFGGLNIRSPLDQGDGRAGWIDLSTNEDPLVREYLGVGAAKSEQPREQRGAETEKRKREYAEKARKLNQSQKGMHLTANTLVVFGMGVVLGIAIVKGFGAPVPKR</sequence>
<keyword evidence="4" id="KW-1185">Reference proteome</keyword>
<evidence type="ECO:0000313" key="4">
    <source>
        <dbReference type="Proteomes" id="UP000076837"/>
    </source>
</evidence>
<dbReference type="Proteomes" id="UP000076837">
    <property type="component" value="Unassembled WGS sequence"/>
</dbReference>
<name>A0A163BEY1_DIDRA</name>
<keyword evidence="2" id="KW-1133">Transmembrane helix</keyword>
<feature type="compositionally biased region" description="Low complexity" evidence="1">
    <location>
        <begin position="1"/>
        <end position="15"/>
    </location>
</feature>
<protein>
    <submittedName>
        <fullName evidence="3">Uncharacterized protein</fullName>
    </submittedName>
</protein>
<dbReference type="AlphaFoldDB" id="A0A163BEY1"/>
<keyword evidence="2" id="KW-0812">Transmembrane</keyword>
<evidence type="ECO:0000313" key="3">
    <source>
        <dbReference type="EMBL" id="KZM21737.1"/>
    </source>
</evidence>
<comment type="caution">
    <text evidence="3">The sequence shown here is derived from an EMBL/GenBank/DDBJ whole genome shotgun (WGS) entry which is preliminary data.</text>
</comment>
<gene>
    <name evidence="3" type="ORF">ST47_g7075</name>
</gene>
<dbReference type="STRING" id="5454.A0A163BEY1"/>
<reference evidence="3 4" key="1">
    <citation type="journal article" date="2016" name="Sci. Rep.">
        <title>Draft genome sequencing and secretome analysis of fungal phytopathogen Ascochyta rabiei provides insight into the necrotrophic effector repertoire.</title>
        <authorList>
            <person name="Verma S."/>
            <person name="Gazara R.K."/>
            <person name="Nizam S."/>
            <person name="Parween S."/>
            <person name="Chattopadhyay D."/>
            <person name="Verma P.K."/>
        </authorList>
    </citation>
    <scope>NUCLEOTIDE SEQUENCE [LARGE SCALE GENOMIC DNA]</scope>
    <source>
        <strain evidence="3 4">ArDII</strain>
    </source>
</reference>
<accession>A0A163BEY1</accession>
<evidence type="ECO:0000256" key="2">
    <source>
        <dbReference type="SAM" id="Phobius"/>
    </source>
</evidence>
<evidence type="ECO:0000256" key="1">
    <source>
        <dbReference type="SAM" id="MobiDB-lite"/>
    </source>
</evidence>
<keyword evidence="2" id="KW-0472">Membrane</keyword>
<dbReference type="EMBL" id="JYNV01000240">
    <property type="protein sequence ID" value="KZM21737.1"/>
    <property type="molecule type" value="Genomic_DNA"/>
</dbReference>
<organism evidence="3 4">
    <name type="scientific">Didymella rabiei</name>
    <name type="common">Chickpea ascochyta blight fungus</name>
    <name type="synonym">Mycosphaerella rabiei</name>
    <dbReference type="NCBI Taxonomy" id="5454"/>
    <lineage>
        <taxon>Eukaryota</taxon>
        <taxon>Fungi</taxon>
        <taxon>Dikarya</taxon>
        <taxon>Ascomycota</taxon>
        <taxon>Pezizomycotina</taxon>
        <taxon>Dothideomycetes</taxon>
        <taxon>Pleosporomycetidae</taxon>
        <taxon>Pleosporales</taxon>
        <taxon>Pleosporineae</taxon>
        <taxon>Didymellaceae</taxon>
        <taxon>Ascochyta</taxon>
    </lineage>
</organism>